<evidence type="ECO:0000313" key="1">
    <source>
        <dbReference type="EMBL" id="RDH26217.1"/>
    </source>
</evidence>
<proteinExistence type="predicted"/>
<dbReference type="RefSeq" id="XP_026619239.1">
    <property type="nucleotide sequence ID" value="XM_026773323.1"/>
</dbReference>
<dbReference type="AlphaFoldDB" id="A0A3F3PH91"/>
<evidence type="ECO:0000313" key="2">
    <source>
        <dbReference type="Proteomes" id="UP000253729"/>
    </source>
</evidence>
<dbReference type="Proteomes" id="UP000253729">
    <property type="component" value="Unassembled WGS sequence"/>
</dbReference>
<keyword evidence="2" id="KW-1185">Reference proteome</keyword>
<gene>
    <name evidence="1" type="ORF">BDQ94DRAFT_179241</name>
</gene>
<dbReference type="GeneID" id="38141679"/>
<protein>
    <submittedName>
        <fullName evidence="1">Uncharacterized protein</fullName>
    </submittedName>
</protein>
<sequence length="75" mass="7696">MSKVTTASTNLQLVSSLSALRLMHALMSGKASAGRPGRIIAMNTSFATSACSVKSAALGFLVRTIQAALDLGRGE</sequence>
<dbReference type="EMBL" id="KZ852212">
    <property type="protein sequence ID" value="RDH26217.1"/>
    <property type="molecule type" value="Genomic_DNA"/>
</dbReference>
<reference evidence="1 2" key="1">
    <citation type="submission" date="2018-07" db="EMBL/GenBank/DDBJ databases">
        <title>The genomes of Aspergillus section Nigri reveals drivers in fungal speciation.</title>
        <authorList>
            <consortium name="DOE Joint Genome Institute"/>
            <person name="Vesth T.C."/>
            <person name="Nybo J."/>
            <person name="Theobald S."/>
            <person name="Brandl J."/>
            <person name="Frisvad J.C."/>
            <person name="Nielsen K.F."/>
            <person name="Lyhne E.K."/>
            <person name="Kogle M.E."/>
            <person name="Kuo A."/>
            <person name="Riley R."/>
            <person name="Clum A."/>
            <person name="Nolan M."/>
            <person name="Lipzen A."/>
            <person name="Salamov A."/>
            <person name="Henrissat B."/>
            <person name="Wiebenga A."/>
            <person name="De vries R.P."/>
            <person name="Grigoriev I.V."/>
            <person name="Mortensen U.H."/>
            <person name="Andersen M.R."/>
            <person name="Baker S.E."/>
        </authorList>
    </citation>
    <scope>NUCLEOTIDE SEQUENCE [LARGE SCALE GENOMIC DNA]</scope>
    <source>
        <strain evidence="1 2">CBS 139.54b</strain>
    </source>
</reference>
<accession>A0A3F3PH91</accession>
<name>A0A3F3PH91_9EURO</name>
<organism evidence="1 2">
    <name type="scientific">Aspergillus welwitschiae</name>
    <dbReference type="NCBI Taxonomy" id="1341132"/>
    <lineage>
        <taxon>Eukaryota</taxon>
        <taxon>Fungi</taxon>
        <taxon>Dikarya</taxon>
        <taxon>Ascomycota</taxon>
        <taxon>Pezizomycotina</taxon>
        <taxon>Eurotiomycetes</taxon>
        <taxon>Eurotiomycetidae</taxon>
        <taxon>Eurotiales</taxon>
        <taxon>Aspergillaceae</taxon>
        <taxon>Aspergillus</taxon>
        <taxon>Aspergillus subgen. Circumdati</taxon>
    </lineage>
</organism>